<keyword evidence="4" id="KW-1185">Reference proteome</keyword>
<organism evidence="3 4">
    <name type="scientific">Marinactinospora rubrisoli</name>
    <dbReference type="NCBI Taxonomy" id="2715399"/>
    <lineage>
        <taxon>Bacteria</taxon>
        <taxon>Bacillati</taxon>
        <taxon>Actinomycetota</taxon>
        <taxon>Actinomycetes</taxon>
        <taxon>Streptosporangiales</taxon>
        <taxon>Nocardiopsidaceae</taxon>
        <taxon>Marinactinospora</taxon>
    </lineage>
</organism>
<protein>
    <recommendedName>
        <fullName evidence="2">WCX domain-containing protein</fullName>
    </recommendedName>
</protein>
<proteinExistence type="predicted"/>
<evidence type="ECO:0000313" key="3">
    <source>
        <dbReference type="EMBL" id="MFC7330862.1"/>
    </source>
</evidence>
<gene>
    <name evidence="3" type="ORF">ACFQRF_24310</name>
</gene>
<comment type="caution">
    <text evidence="3">The sequence shown here is derived from an EMBL/GenBank/DDBJ whole genome shotgun (WGS) entry which is preliminary data.</text>
</comment>
<accession>A0ABW2KLM5</accession>
<feature type="region of interest" description="Disordered" evidence="1">
    <location>
        <begin position="75"/>
        <end position="100"/>
    </location>
</feature>
<evidence type="ECO:0000259" key="2">
    <source>
        <dbReference type="Pfam" id="PF25583"/>
    </source>
</evidence>
<sequence>MAPTDGVVATLGLPAEEAARLLGTGPGEVRPIDAHSCRPRGHAATVEWSAARLLMLGGDFQVPEPPELVAHLHAPGGARRQGGRGHAVTATASTSTSWPG</sequence>
<dbReference type="RefSeq" id="WP_379873501.1">
    <property type="nucleotide sequence ID" value="NZ_JBHTBH010000014.1"/>
</dbReference>
<dbReference type="Proteomes" id="UP001596540">
    <property type="component" value="Unassembled WGS sequence"/>
</dbReference>
<dbReference type="Pfam" id="PF25583">
    <property type="entry name" value="WCX"/>
    <property type="match status" value="1"/>
</dbReference>
<reference evidence="4" key="1">
    <citation type="journal article" date="2019" name="Int. J. Syst. Evol. Microbiol.">
        <title>The Global Catalogue of Microorganisms (GCM) 10K type strain sequencing project: providing services to taxonomists for standard genome sequencing and annotation.</title>
        <authorList>
            <consortium name="The Broad Institute Genomics Platform"/>
            <consortium name="The Broad Institute Genome Sequencing Center for Infectious Disease"/>
            <person name="Wu L."/>
            <person name="Ma J."/>
        </authorList>
    </citation>
    <scope>NUCLEOTIDE SEQUENCE [LARGE SCALE GENOMIC DNA]</scope>
    <source>
        <strain evidence="4">CGMCC 4.7382</strain>
    </source>
</reference>
<evidence type="ECO:0000313" key="4">
    <source>
        <dbReference type="Proteomes" id="UP001596540"/>
    </source>
</evidence>
<dbReference type="InterPro" id="IPR057727">
    <property type="entry name" value="WCX_dom"/>
</dbReference>
<name>A0ABW2KLM5_9ACTN</name>
<evidence type="ECO:0000256" key="1">
    <source>
        <dbReference type="SAM" id="MobiDB-lite"/>
    </source>
</evidence>
<feature type="domain" description="WCX" evidence="2">
    <location>
        <begin position="15"/>
        <end position="73"/>
    </location>
</feature>
<feature type="compositionally biased region" description="Low complexity" evidence="1">
    <location>
        <begin position="87"/>
        <end position="100"/>
    </location>
</feature>
<dbReference type="EMBL" id="JBHTBH010000014">
    <property type="protein sequence ID" value="MFC7330862.1"/>
    <property type="molecule type" value="Genomic_DNA"/>
</dbReference>